<dbReference type="Pfam" id="PF12796">
    <property type="entry name" value="Ank_2"/>
    <property type="match status" value="1"/>
</dbReference>
<dbReference type="EMBL" id="SPLM01000076">
    <property type="protein sequence ID" value="TMW61427.1"/>
    <property type="molecule type" value="Genomic_DNA"/>
</dbReference>
<name>A0A8K1FJ49_PYTOL</name>
<dbReference type="AlphaFoldDB" id="A0A8K1FJ49"/>
<dbReference type="PANTHER" id="PTHR24171:SF9">
    <property type="entry name" value="ANKYRIN REPEAT DOMAIN-CONTAINING PROTEIN 39"/>
    <property type="match status" value="1"/>
</dbReference>
<feature type="region of interest" description="Disordered" evidence="5">
    <location>
        <begin position="1"/>
        <end position="45"/>
    </location>
</feature>
<dbReference type="SMART" id="SM00248">
    <property type="entry name" value="ANK"/>
    <property type="match status" value="2"/>
</dbReference>
<feature type="repeat" description="ANK" evidence="3">
    <location>
        <begin position="129"/>
        <end position="161"/>
    </location>
</feature>
<dbReference type="PROSITE" id="PS50088">
    <property type="entry name" value="ANK_REPEAT"/>
    <property type="match status" value="1"/>
</dbReference>
<evidence type="ECO:0000256" key="2">
    <source>
        <dbReference type="ARBA" id="ARBA00023043"/>
    </source>
</evidence>
<evidence type="ECO:0000256" key="5">
    <source>
        <dbReference type="SAM" id="MobiDB-lite"/>
    </source>
</evidence>
<evidence type="ECO:0000313" key="6">
    <source>
        <dbReference type="EMBL" id="TMW61427.1"/>
    </source>
</evidence>
<sequence>MATHAALDQDEQRSDGPSSRPSSRPSSKKSTASAQRRGGNNAGPHSFYKLNPLQIAAVLKTFWVELLQSNLKQVKKIVHENYQAMDFNAARYAPNADGSPMHLCAQFGHVNFAKVLGTYGLALETRNKVGSTPLHVACKFGQTGVVTWLLEQGVQVDLPDQQLRTAFDIAPYNVLDCCVLAPLRNEHTRLTQREAELTETHRVAIAEYDEAQLVFRQTEMVLADLESQIEEERLRIERTSAQERDWDQQKLAALGRQEAMQKHYERNRRKLREEEVATQDLYDLTIRAVAEEKQAAQAEYERLQGVVKANQAEQEAREKFLVEQLGLYDAALVDFPDNRDIQLWVLMSLRILTEQHDNIDAVLRGEAIQIVHHQFLHFQHDLEVLRAAALLLITLLRLWEQQQGVISTVVEPNEFVSTIERGDLMVRIAQSLTRWPISTDGLDLIHINGLEALYAAIRVIKNTQRVLAMCQLKPFQGFIMQILRVLLEDPSNLETRPQTTCHAVFMALTMAKYGVRKPLLREGLVRTVIAHVERVSERLFDSDDSCEWQIEMLHHALRLLTMLHQPNGASRHDPRTVSTLDEASDIESISIRVVTRCLMCVRPFTSSQHSCLVVFWSFKFIHGLLRHVGTQAFRLRRELVNEDDALGVIMQSTLNVLDNEPLGRSQDSLSVVQASVELVETAWIHQFDSEGQLQPCPERVLGFLVDLLPYQLRKLECYRHNEAWHSVLLIETASILRPISQIAAAVLNRASLVYLYSRDSELTDSTQQLLRWIVEFVAETHVSFKEPSVLQVLVPLLRLHLARCQFLQRQERHSSTQLHAWSHNMGVCAIIKVFEQKEEATADPKELVPREWETLGALTYALGLVINTAC</sequence>
<feature type="coiled-coil region" evidence="4">
    <location>
        <begin position="215"/>
        <end position="313"/>
    </location>
</feature>
<reference evidence="6" key="1">
    <citation type="submission" date="2019-03" db="EMBL/GenBank/DDBJ databases">
        <title>Long read genome sequence of the mycoparasitic Pythium oligandrum ATCC 38472 isolated from sugarbeet rhizosphere.</title>
        <authorList>
            <person name="Gaulin E."/>
        </authorList>
    </citation>
    <scope>NUCLEOTIDE SEQUENCE</scope>
    <source>
        <strain evidence="6">ATCC 38472_TT</strain>
    </source>
</reference>
<feature type="compositionally biased region" description="Low complexity" evidence="5">
    <location>
        <begin position="17"/>
        <end position="30"/>
    </location>
</feature>
<accession>A0A8K1FJ49</accession>
<keyword evidence="4" id="KW-0175">Coiled coil</keyword>
<dbReference type="InterPro" id="IPR002110">
    <property type="entry name" value="Ankyrin_rpt"/>
</dbReference>
<dbReference type="Gene3D" id="1.25.40.20">
    <property type="entry name" value="Ankyrin repeat-containing domain"/>
    <property type="match status" value="1"/>
</dbReference>
<keyword evidence="7" id="KW-1185">Reference proteome</keyword>
<dbReference type="PANTHER" id="PTHR24171">
    <property type="entry name" value="ANKYRIN REPEAT DOMAIN-CONTAINING PROTEIN 39-RELATED"/>
    <property type="match status" value="1"/>
</dbReference>
<protein>
    <submittedName>
        <fullName evidence="6">Uncharacterized protein</fullName>
    </submittedName>
</protein>
<dbReference type="OrthoDB" id="341259at2759"/>
<evidence type="ECO:0000313" key="7">
    <source>
        <dbReference type="Proteomes" id="UP000794436"/>
    </source>
</evidence>
<evidence type="ECO:0000256" key="4">
    <source>
        <dbReference type="SAM" id="Coils"/>
    </source>
</evidence>
<proteinExistence type="predicted"/>
<evidence type="ECO:0000256" key="1">
    <source>
        <dbReference type="ARBA" id="ARBA00022737"/>
    </source>
</evidence>
<dbReference type="PROSITE" id="PS50297">
    <property type="entry name" value="ANK_REP_REGION"/>
    <property type="match status" value="1"/>
</dbReference>
<keyword evidence="1" id="KW-0677">Repeat</keyword>
<dbReference type="InterPro" id="IPR036770">
    <property type="entry name" value="Ankyrin_rpt-contain_sf"/>
</dbReference>
<keyword evidence="2 3" id="KW-0040">ANK repeat</keyword>
<dbReference type="SUPFAM" id="SSF48403">
    <property type="entry name" value="Ankyrin repeat"/>
    <property type="match status" value="1"/>
</dbReference>
<comment type="caution">
    <text evidence="6">The sequence shown here is derived from an EMBL/GenBank/DDBJ whole genome shotgun (WGS) entry which is preliminary data.</text>
</comment>
<dbReference type="Proteomes" id="UP000794436">
    <property type="component" value="Unassembled WGS sequence"/>
</dbReference>
<gene>
    <name evidence="6" type="ORF">Poli38472_012618</name>
</gene>
<organism evidence="6 7">
    <name type="scientific">Pythium oligandrum</name>
    <name type="common">Mycoparasitic fungus</name>
    <dbReference type="NCBI Taxonomy" id="41045"/>
    <lineage>
        <taxon>Eukaryota</taxon>
        <taxon>Sar</taxon>
        <taxon>Stramenopiles</taxon>
        <taxon>Oomycota</taxon>
        <taxon>Peronosporomycetes</taxon>
        <taxon>Pythiales</taxon>
        <taxon>Pythiaceae</taxon>
        <taxon>Pythium</taxon>
    </lineage>
</organism>
<evidence type="ECO:0000256" key="3">
    <source>
        <dbReference type="PROSITE-ProRule" id="PRU00023"/>
    </source>
</evidence>